<keyword evidence="1" id="KW-1133">Transmembrane helix</keyword>
<keyword evidence="1" id="KW-0472">Membrane</keyword>
<feature type="signal peptide" evidence="2">
    <location>
        <begin position="1"/>
        <end position="25"/>
    </location>
</feature>
<feature type="chain" id="PRO_5018170471" description="EGF-like domain-containing protein" evidence="2">
    <location>
        <begin position="26"/>
        <end position="146"/>
    </location>
</feature>
<evidence type="ECO:0008006" key="5">
    <source>
        <dbReference type="Google" id="ProtNLM"/>
    </source>
</evidence>
<reference evidence="3" key="3">
    <citation type="submission" date="2025-09" db="UniProtKB">
        <authorList>
            <consortium name="Ensembl"/>
        </authorList>
    </citation>
    <scope>IDENTIFICATION</scope>
</reference>
<evidence type="ECO:0000313" key="4">
    <source>
        <dbReference type="Proteomes" id="UP000265080"/>
    </source>
</evidence>
<proteinExistence type="predicted"/>
<name>A0A3P8T7G3_AMPPE</name>
<evidence type="ECO:0000256" key="2">
    <source>
        <dbReference type="SAM" id="SignalP"/>
    </source>
</evidence>
<dbReference type="Proteomes" id="UP000265080">
    <property type="component" value="Chromosome 5"/>
</dbReference>
<keyword evidence="2" id="KW-0732">Signal</keyword>
<evidence type="ECO:0000313" key="3">
    <source>
        <dbReference type="Ensembl" id="ENSAPEP00000021320.1"/>
    </source>
</evidence>
<dbReference type="AlphaFoldDB" id="A0A3P8T7G3"/>
<protein>
    <recommendedName>
        <fullName evidence="5">EGF-like domain-containing protein</fullName>
    </recommendedName>
</protein>
<evidence type="ECO:0000256" key="1">
    <source>
        <dbReference type="SAM" id="Phobius"/>
    </source>
</evidence>
<organism evidence="3 4">
    <name type="scientific">Amphiprion percula</name>
    <name type="common">Orange clownfish</name>
    <name type="synonym">Lutjanus percula</name>
    <dbReference type="NCBI Taxonomy" id="161767"/>
    <lineage>
        <taxon>Eukaryota</taxon>
        <taxon>Metazoa</taxon>
        <taxon>Chordata</taxon>
        <taxon>Craniata</taxon>
        <taxon>Vertebrata</taxon>
        <taxon>Euteleostomi</taxon>
        <taxon>Actinopterygii</taxon>
        <taxon>Neopterygii</taxon>
        <taxon>Teleostei</taxon>
        <taxon>Neoteleostei</taxon>
        <taxon>Acanthomorphata</taxon>
        <taxon>Ovalentaria</taxon>
        <taxon>Pomacentridae</taxon>
        <taxon>Amphiprion</taxon>
    </lineage>
</organism>
<reference evidence="3" key="2">
    <citation type="submission" date="2025-08" db="UniProtKB">
        <authorList>
            <consortium name="Ensembl"/>
        </authorList>
    </citation>
    <scope>IDENTIFICATION</scope>
</reference>
<reference evidence="3 4" key="1">
    <citation type="submission" date="2018-03" db="EMBL/GenBank/DDBJ databases">
        <title>Finding Nemo's genes: A chromosome-scale reference assembly of the genome of the orange clownfish Amphiprion percula.</title>
        <authorList>
            <person name="Lehmann R."/>
        </authorList>
    </citation>
    <scope>NUCLEOTIDE SEQUENCE</scope>
</reference>
<accession>A0A3P8T7G3</accession>
<dbReference type="Ensembl" id="ENSAPET00000021886.1">
    <property type="protein sequence ID" value="ENSAPEP00000021320.1"/>
    <property type="gene ID" value="ENSAPEG00000015228.1"/>
</dbReference>
<dbReference type="STRING" id="161767.ENSAPEP00000021320"/>
<feature type="transmembrane region" description="Helical" evidence="1">
    <location>
        <begin position="109"/>
        <end position="134"/>
    </location>
</feature>
<keyword evidence="1" id="KW-0812">Transmembrane</keyword>
<sequence>MNIFCFFPPALLFAVLLLVTSAGQSAVLTDNLQTTATPPPPPPTDSPLTTQLIMISKKNSPNATCWFVFSFGMHSRICPLVCSCTTSYSGHRCMLFTGETYILPENEQLIAIGFGVIMLIFFLWHLTVSLKLYFARKLKVSPRTSE</sequence>
<keyword evidence="4" id="KW-1185">Reference proteome</keyword>